<sequence length="126" mass="13603">MNGGRNASCRSAMQTDGLIESARQYGMTRIVDGRELWHSSVFLLVASLASYNADHADGRHQGQALVTSLLSLAQLYGFVQVQALVEHFEQGDYGERTFMLARAAFVDVPPAELGATLAAAGIQFGR</sequence>
<proteinExistence type="predicted"/>
<name>C6BQ23_RALP1</name>
<reference evidence="1" key="1">
    <citation type="submission" date="2009-06" db="EMBL/GenBank/DDBJ databases">
        <title>Complete sequence plasmid 1 of Ralstonia pickettii 12D.</title>
        <authorList>
            <consortium name="US DOE Joint Genome Institute"/>
            <person name="Lucas S."/>
            <person name="Copeland A."/>
            <person name="Lapidus A."/>
            <person name="Glavina del Rio T."/>
            <person name="Dalin E."/>
            <person name="Tice H."/>
            <person name="Bruce D."/>
            <person name="Goodwin L."/>
            <person name="Pitluck S."/>
            <person name="Sims D."/>
            <person name="Meincke L."/>
            <person name="Brettin T."/>
            <person name="Detter J.C."/>
            <person name="Han C."/>
            <person name="Larimer F."/>
            <person name="Land M."/>
            <person name="Hauser L."/>
            <person name="Kyrpides N."/>
            <person name="Ovchinnikova G."/>
            <person name="Marsh T."/>
            <person name="Richardson P."/>
        </authorList>
    </citation>
    <scope>NUCLEOTIDE SEQUENCE [LARGE SCALE GENOMIC DNA]</scope>
    <source>
        <plasmid evidence="1">12D</plasmid>
        <plasmid evidence="1">pRp12D01</plasmid>
    </source>
</reference>
<evidence type="ECO:0000313" key="1">
    <source>
        <dbReference type="EMBL" id="ACS66297.1"/>
    </source>
</evidence>
<protein>
    <submittedName>
        <fullName evidence="1">Uncharacterized protein</fullName>
    </submittedName>
</protein>
<geneLocation type="plasmid" evidence="1">
    <name>pRp12D01</name>
</geneLocation>
<dbReference type="AlphaFoldDB" id="C6BQ23"/>
<organism evidence="1">
    <name type="scientific">Ralstonia pickettii (strain 12D)</name>
    <dbReference type="NCBI Taxonomy" id="428406"/>
    <lineage>
        <taxon>Bacteria</taxon>
        <taxon>Pseudomonadati</taxon>
        <taxon>Pseudomonadota</taxon>
        <taxon>Betaproteobacteria</taxon>
        <taxon>Burkholderiales</taxon>
        <taxon>Burkholderiaceae</taxon>
        <taxon>Ralstonia</taxon>
    </lineage>
</organism>
<dbReference type="EMBL" id="CP001646">
    <property type="protein sequence ID" value="ACS66297.1"/>
    <property type="molecule type" value="Genomic_DNA"/>
</dbReference>
<gene>
    <name evidence="1" type="ordered locus">Rpic12D_5063</name>
</gene>
<accession>C6BQ23</accession>
<dbReference type="KEGG" id="rpf:Rpic12D_5063"/>
<dbReference type="HOGENOM" id="CLU_1979714_0_0_4"/>
<keyword evidence="1" id="KW-0614">Plasmid</keyword>